<dbReference type="Proteomes" id="UP000814140">
    <property type="component" value="Unassembled WGS sequence"/>
</dbReference>
<dbReference type="EMBL" id="MU277216">
    <property type="protein sequence ID" value="KAI0060862.1"/>
    <property type="molecule type" value="Genomic_DNA"/>
</dbReference>
<keyword evidence="2" id="KW-1185">Reference proteome</keyword>
<protein>
    <submittedName>
        <fullName evidence="1">Uncharacterized protein</fullName>
    </submittedName>
</protein>
<evidence type="ECO:0000313" key="1">
    <source>
        <dbReference type="EMBL" id="KAI0060862.1"/>
    </source>
</evidence>
<accession>A0ACB8SXD3</accession>
<reference evidence="1" key="2">
    <citation type="journal article" date="2022" name="New Phytol.">
        <title>Evolutionary transition to the ectomycorrhizal habit in the genomes of a hyperdiverse lineage of mushroom-forming fungi.</title>
        <authorList>
            <person name="Looney B."/>
            <person name="Miyauchi S."/>
            <person name="Morin E."/>
            <person name="Drula E."/>
            <person name="Courty P.E."/>
            <person name="Kohler A."/>
            <person name="Kuo A."/>
            <person name="LaButti K."/>
            <person name="Pangilinan J."/>
            <person name="Lipzen A."/>
            <person name="Riley R."/>
            <person name="Andreopoulos W."/>
            <person name="He G."/>
            <person name="Johnson J."/>
            <person name="Nolan M."/>
            <person name="Tritt A."/>
            <person name="Barry K.W."/>
            <person name="Grigoriev I.V."/>
            <person name="Nagy L.G."/>
            <person name="Hibbett D."/>
            <person name="Henrissat B."/>
            <person name="Matheny P.B."/>
            <person name="Labbe J."/>
            <person name="Martin F.M."/>
        </authorList>
    </citation>
    <scope>NUCLEOTIDE SEQUENCE</scope>
    <source>
        <strain evidence="1">HHB10654</strain>
    </source>
</reference>
<reference evidence="1" key="1">
    <citation type="submission" date="2021-03" db="EMBL/GenBank/DDBJ databases">
        <authorList>
            <consortium name="DOE Joint Genome Institute"/>
            <person name="Ahrendt S."/>
            <person name="Looney B.P."/>
            <person name="Miyauchi S."/>
            <person name="Morin E."/>
            <person name="Drula E."/>
            <person name="Courty P.E."/>
            <person name="Chicoki N."/>
            <person name="Fauchery L."/>
            <person name="Kohler A."/>
            <person name="Kuo A."/>
            <person name="Labutti K."/>
            <person name="Pangilinan J."/>
            <person name="Lipzen A."/>
            <person name="Riley R."/>
            <person name="Andreopoulos W."/>
            <person name="He G."/>
            <person name="Johnson J."/>
            <person name="Barry K.W."/>
            <person name="Grigoriev I.V."/>
            <person name="Nagy L."/>
            <person name="Hibbett D."/>
            <person name="Henrissat B."/>
            <person name="Matheny P.B."/>
            <person name="Labbe J."/>
            <person name="Martin F."/>
        </authorList>
    </citation>
    <scope>NUCLEOTIDE SEQUENCE</scope>
    <source>
        <strain evidence="1">HHB10654</strain>
    </source>
</reference>
<name>A0ACB8SXD3_9AGAM</name>
<evidence type="ECO:0000313" key="2">
    <source>
        <dbReference type="Proteomes" id="UP000814140"/>
    </source>
</evidence>
<sequence length="269" mass="30435">MNNHIAVSPVELQPSSSSSPRHHTGPLPDSPTHRPQSPPPRAPSPQPTHTFHPTLIPIPTPAFFDSLAGGAHYSGVDPVKERHLSIHRATSKTGGRPADPNRRLSTQLVPANHQAVLDDLKELYECRPTKLIMTKRWRKNATFDDPAARCKGLSEIAPQWYSLPRLISKSHIVARRVLQSSQSPNHLIFWQRHEYVVRFTGHKKIVESVITVDLDEDEKIIRMVDQWDGKAPPTRWGASYLRRLNGRVVPWVPWLGSSPKQKDSNRNQH</sequence>
<organism evidence="1 2">
    <name type="scientific">Artomyces pyxidatus</name>
    <dbReference type="NCBI Taxonomy" id="48021"/>
    <lineage>
        <taxon>Eukaryota</taxon>
        <taxon>Fungi</taxon>
        <taxon>Dikarya</taxon>
        <taxon>Basidiomycota</taxon>
        <taxon>Agaricomycotina</taxon>
        <taxon>Agaricomycetes</taxon>
        <taxon>Russulales</taxon>
        <taxon>Auriscalpiaceae</taxon>
        <taxon>Artomyces</taxon>
    </lineage>
</organism>
<gene>
    <name evidence="1" type="ORF">BV25DRAFT_1806527</name>
</gene>
<comment type="caution">
    <text evidence="1">The sequence shown here is derived from an EMBL/GenBank/DDBJ whole genome shotgun (WGS) entry which is preliminary data.</text>
</comment>
<proteinExistence type="predicted"/>